<feature type="region of interest" description="Disordered" evidence="1">
    <location>
        <begin position="23"/>
        <end position="79"/>
    </location>
</feature>
<reference evidence="2 3" key="1">
    <citation type="submission" date="2023-02" db="EMBL/GenBank/DDBJ databases">
        <title>LHISI_Scaffold_Assembly.</title>
        <authorList>
            <person name="Stuart O.P."/>
            <person name="Cleave R."/>
            <person name="Magrath M.J.L."/>
            <person name="Mikheyev A.S."/>
        </authorList>
    </citation>
    <scope>NUCLEOTIDE SEQUENCE [LARGE SCALE GENOMIC DNA]</scope>
    <source>
        <strain evidence="2">Daus_M_001</strain>
        <tissue evidence="2">Leg muscle</tissue>
    </source>
</reference>
<name>A0ABQ9HXG4_9NEOP</name>
<gene>
    <name evidence="2" type="ORF">PR048_008561</name>
</gene>
<evidence type="ECO:0000313" key="3">
    <source>
        <dbReference type="Proteomes" id="UP001159363"/>
    </source>
</evidence>
<evidence type="ECO:0000313" key="2">
    <source>
        <dbReference type="EMBL" id="KAJ8889067.1"/>
    </source>
</evidence>
<keyword evidence="3" id="KW-1185">Reference proteome</keyword>
<dbReference type="PANTHER" id="PTHR47326:SF1">
    <property type="entry name" value="HTH PSQ-TYPE DOMAIN-CONTAINING PROTEIN"/>
    <property type="match status" value="1"/>
</dbReference>
<dbReference type="PANTHER" id="PTHR47326">
    <property type="entry name" value="TRANSPOSABLE ELEMENT TC3 TRANSPOSASE-LIKE PROTEIN"/>
    <property type="match status" value="1"/>
</dbReference>
<sequence>MLRLFSTVWSNLPEGLNIVFNMGRSQGGGEKDESDMEGSVVGPGTAKSSSAESIHQSSGTGNSTPVQPRTASIRARPTSSRITAAELEELFQRQQGAPSEMVSSHFQVTTPGIASQPSSPARAPRVYASVAEMKRSKGKRFTCYTAYVKLFQTGGLVNGGIIRWPACSPNLIPLDFSLWGILKDRVYNTVPTLPNDTQERIVAACKGIMPKTLQAACHLLHVRLQMCFPVDGKPIEHMP</sequence>
<evidence type="ECO:0000256" key="1">
    <source>
        <dbReference type="SAM" id="MobiDB-lite"/>
    </source>
</evidence>
<dbReference type="InterPro" id="IPR036397">
    <property type="entry name" value="RNaseH_sf"/>
</dbReference>
<proteinExistence type="predicted"/>
<protein>
    <submittedName>
        <fullName evidence="2">Uncharacterized protein</fullName>
    </submittedName>
</protein>
<dbReference type="EMBL" id="JARBHB010000003">
    <property type="protein sequence ID" value="KAJ8889067.1"/>
    <property type="molecule type" value="Genomic_DNA"/>
</dbReference>
<dbReference type="Gene3D" id="3.30.420.10">
    <property type="entry name" value="Ribonuclease H-like superfamily/Ribonuclease H"/>
    <property type="match status" value="1"/>
</dbReference>
<comment type="caution">
    <text evidence="2">The sequence shown here is derived from an EMBL/GenBank/DDBJ whole genome shotgun (WGS) entry which is preliminary data.</text>
</comment>
<accession>A0ABQ9HXG4</accession>
<organism evidence="2 3">
    <name type="scientific">Dryococelus australis</name>
    <dbReference type="NCBI Taxonomy" id="614101"/>
    <lineage>
        <taxon>Eukaryota</taxon>
        <taxon>Metazoa</taxon>
        <taxon>Ecdysozoa</taxon>
        <taxon>Arthropoda</taxon>
        <taxon>Hexapoda</taxon>
        <taxon>Insecta</taxon>
        <taxon>Pterygota</taxon>
        <taxon>Neoptera</taxon>
        <taxon>Polyneoptera</taxon>
        <taxon>Phasmatodea</taxon>
        <taxon>Verophasmatodea</taxon>
        <taxon>Anareolatae</taxon>
        <taxon>Phasmatidae</taxon>
        <taxon>Eurycanthinae</taxon>
        <taxon>Dryococelus</taxon>
    </lineage>
</organism>
<feature type="compositionally biased region" description="Polar residues" evidence="1">
    <location>
        <begin position="46"/>
        <end position="70"/>
    </location>
</feature>
<dbReference type="Proteomes" id="UP001159363">
    <property type="component" value="Chromosome 3"/>
</dbReference>